<dbReference type="Gene3D" id="1.10.150.130">
    <property type="match status" value="1"/>
</dbReference>
<dbReference type="InterPro" id="IPR002104">
    <property type="entry name" value="Integrase_catalytic"/>
</dbReference>
<feature type="domain" description="Tyr recombinase" evidence="3">
    <location>
        <begin position="127"/>
        <end position="287"/>
    </location>
</feature>
<evidence type="ECO:0000313" key="5">
    <source>
        <dbReference type="Proteomes" id="UP000053038"/>
    </source>
</evidence>
<dbReference type="InterPro" id="IPR010998">
    <property type="entry name" value="Integrase_recombinase_N"/>
</dbReference>
<dbReference type="InterPro" id="IPR011010">
    <property type="entry name" value="DNA_brk_join_enz"/>
</dbReference>
<reference evidence="4 5" key="1">
    <citation type="submission" date="2014-10" db="EMBL/GenBank/DDBJ databases">
        <title>Genome sequence of Pectobacterium carotovorum M022.</title>
        <authorList>
            <person name="Chan K.-G."/>
            <person name="Tan W.-S."/>
        </authorList>
    </citation>
    <scope>NUCLEOTIDE SEQUENCE [LARGE SCALE GENOMIC DNA]</scope>
    <source>
        <strain evidence="4 5">M022</strain>
    </source>
</reference>
<keyword evidence="2" id="KW-0233">DNA recombination</keyword>
<evidence type="ECO:0000313" key="4">
    <source>
        <dbReference type="EMBL" id="KHN50705.1"/>
    </source>
</evidence>
<dbReference type="GO" id="GO:0015074">
    <property type="term" value="P:DNA integration"/>
    <property type="evidence" value="ECO:0007669"/>
    <property type="project" value="InterPro"/>
</dbReference>
<accession>A0A7V8IHG3</accession>
<organism evidence="4 5">
    <name type="scientific">Pectobacterium fontis</name>
    <dbReference type="NCBI Taxonomy" id="2558042"/>
    <lineage>
        <taxon>Bacteria</taxon>
        <taxon>Pseudomonadati</taxon>
        <taxon>Pseudomonadota</taxon>
        <taxon>Gammaproteobacteria</taxon>
        <taxon>Enterobacterales</taxon>
        <taxon>Pectobacteriaceae</taxon>
        <taxon>Pectobacterium</taxon>
    </lineage>
</organism>
<evidence type="ECO:0000259" key="3">
    <source>
        <dbReference type="Pfam" id="PF00589"/>
    </source>
</evidence>
<dbReference type="RefSeq" id="WP_039351484.1">
    <property type="nucleotide sequence ID" value="NZ_JSXC01000037.1"/>
</dbReference>
<dbReference type="AlphaFoldDB" id="A0A7V8IHG3"/>
<keyword evidence="5" id="KW-1185">Reference proteome</keyword>
<name>A0A7V8IHG3_9GAMM</name>
<dbReference type="InterPro" id="IPR013762">
    <property type="entry name" value="Integrase-like_cat_sf"/>
</dbReference>
<evidence type="ECO:0000256" key="1">
    <source>
        <dbReference type="ARBA" id="ARBA00023125"/>
    </source>
</evidence>
<proteinExistence type="predicted"/>
<evidence type="ECO:0000256" key="2">
    <source>
        <dbReference type="ARBA" id="ARBA00023172"/>
    </source>
</evidence>
<dbReference type="SUPFAM" id="SSF56349">
    <property type="entry name" value="DNA breaking-rejoining enzymes"/>
    <property type="match status" value="1"/>
</dbReference>
<gene>
    <name evidence="4" type="ORF">OI69_13660</name>
</gene>
<keyword evidence="1" id="KW-0238">DNA-binding</keyword>
<dbReference type="GO" id="GO:0006310">
    <property type="term" value="P:DNA recombination"/>
    <property type="evidence" value="ECO:0007669"/>
    <property type="project" value="UniProtKB-KW"/>
</dbReference>
<protein>
    <submittedName>
        <fullName evidence="4">Integrase family protein</fullName>
    </submittedName>
</protein>
<dbReference type="Pfam" id="PF00589">
    <property type="entry name" value="Phage_integrase"/>
    <property type="match status" value="1"/>
</dbReference>
<dbReference type="OrthoDB" id="8781634at2"/>
<dbReference type="GO" id="GO:0003677">
    <property type="term" value="F:DNA binding"/>
    <property type="evidence" value="ECO:0007669"/>
    <property type="project" value="UniProtKB-KW"/>
</dbReference>
<comment type="caution">
    <text evidence="4">The sequence shown here is derived from an EMBL/GenBank/DDBJ whole genome shotgun (WGS) entry which is preliminary data.</text>
</comment>
<dbReference type="Proteomes" id="UP000053038">
    <property type="component" value="Unassembled WGS sequence"/>
</dbReference>
<sequence length="296" mass="34602">MNITNYIAPALIGWANHSFKRVSTWITVYESIITAKPFDEKTRRNKLTMLRTINSLIGNIPMRSVQPQHIVTVLSFYIEQNKNRSAQICHFLLTDLFREAEYNGWVYKNPVTSVLKPEALVRREKLTLSEWRSIYNAALCVCPVYFHHAMRLAIVTAQRRRDISDMTRAQVFDEHLHIEQQKTGAKIAIPTALTLEIAEISLRDALNDCPGSSYMLHSRRISPHSLTTWFQIARDTAFEKEHWTGAPPTFHEQRSLAERLYRDQGIDTRRLLGHKYQRTTDQYNNDYGKEWRRLVI</sequence>
<dbReference type="EMBL" id="JSXC01000037">
    <property type="protein sequence ID" value="KHN50705.1"/>
    <property type="molecule type" value="Genomic_DNA"/>
</dbReference>
<dbReference type="Gene3D" id="1.10.443.10">
    <property type="entry name" value="Intergrase catalytic core"/>
    <property type="match status" value="1"/>
</dbReference>